<name>A0A9D2DLK0_9ACTN</name>
<dbReference type="PANTHER" id="PTHR37423">
    <property type="entry name" value="SOLUBLE LYTIC MUREIN TRANSGLYCOSYLASE-RELATED"/>
    <property type="match status" value="1"/>
</dbReference>
<feature type="region of interest" description="Disordered" evidence="1">
    <location>
        <begin position="1"/>
        <end position="21"/>
    </location>
</feature>
<accession>A0A9D2DLK0</accession>
<dbReference type="AlphaFoldDB" id="A0A9D2DLK0"/>
<dbReference type="Pfam" id="PF01464">
    <property type="entry name" value="SLT"/>
    <property type="match status" value="1"/>
</dbReference>
<organism evidence="3 4">
    <name type="scientific">Candidatus Olsenella stercoravium</name>
    <dbReference type="NCBI Taxonomy" id="2838713"/>
    <lineage>
        <taxon>Bacteria</taxon>
        <taxon>Bacillati</taxon>
        <taxon>Actinomycetota</taxon>
        <taxon>Coriobacteriia</taxon>
        <taxon>Coriobacteriales</taxon>
        <taxon>Atopobiaceae</taxon>
        <taxon>Olsenella</taxon>
    </lineage>
</organism>
<evidence type="ECO:0000256" key="1">
    <source>
        <dbReference type="SAM" id="MobiDB-lite"/>
    </source>
</evidence>
<dbReference type="Gene3D" id="1.10.530.10">
    <property type="match status" value="1"/>
</dbReference>
<dbReference type="InterPro" id="IPR023346">
    <property type="entry name" value="Lysozyme-like_dom_sf"/>
</dbReference>
<evidence type="ECO:0000313" key="4">
    <source>
        <dbReference type="Proteomes" id="UP000824029"/>
    </source>
</evidence>
<gene>
    <name evidence="3" type="ORF">IAA22_07490</name>
</gene>
<dbReference type="PANTHER" id="PTHR37423:SF2">
    <property type="entry name" value="MEMBRANE-BOUND LYTIC MUREIN TRANSGLYCOSYLASE C"/>
    <property type="match status" value="1"/>
</dbReference>
<reference evidence="3" key="2">
    <citation type="submission" date="2021-04" db="EMBL/GenBank/DDBJ databases">
        <authorList>
            <person name="Gilroy R."/>
        </authorList>
    </citation>
    <scope>NUCLEOTIDE SEQUENCE</scope>
    <source>
        <strain evidence="3">ChiHecolR3B27-1887</strain>
    </source>
</reference>
<dbReference type="CDD" id="cd16896">
    <property type="entry name" value="LT_Slt70-like"/>
    <property type="match status" value="1"/>
</dbReference>
<dbReference type="Proteomes" id="UP000824029">
    <property type="component" value="Unassembled WGS sequence"/>
</dbReference>
<dbReference type="InterPro" id="IPR008258">
    <property type="entry name" value="Transglycosylase_SLT_dom_1"/>
</dbReference>
<proteinExistence type="predicted"/>
<reference evidence="3" key="1">
    <citation type="journal article" date="2021" name="PeerJ">
        <title>Extensive microbial diversity within the chicken gut microbiome revealed by metagenomics and culture.</title>
        <authorList>
            <person name="Gilroy R."/>
            <person name="Ravi A."/>
            <person name="Getino M."/>
            <person name="Pursley I."/>
            <person name="Horton D.L."/>
            <person name="Alikhan N.F."/>
            <person name="Baker D."/>
            <person name="Gharbi K."/>
            <person name="Hall N."/>
            <person name="Watson M."/>
            <person name="Adriaenssens E.M."/>
            <person name="Foster-Nyarko E."/>
            <person name="Jarju S."/>
            <person name="Secka A."/>
            <person name="Antonio M."/>
            <person name="Oren A."/>
            <person name="Chaudhuri R.R."/>
            <person name="La Ragione R."/>
            <person name="Hildebrand F."/>
            <person name="Pallen M.J."/>
        </authorList>
    </citation>
    <scope>NUCLEOTIDE SEQUENCE</scope>
    <source>
        <strain evidence="3">ChiHecolR3B27-1887</strain>
    </source>
</reference>
<dbReference type="SUPFAM" id="SSF53955">
    <property type="entry name" value="Lysozyme-like"/>
    <property type="match status" value="1"/>
</dbReference>
<feature type="domain" description="Transglycosylase SLT" evidence="2">
    <location>
        <begin position="66"/>
        <end position="176"/>
    </location>
</feature>
<comment type="caution">
    <text evidence="3">The sequence shown here is derived from an EMBL/GenBank/DDBJ whole genome shotgun (WGS) entry which is preliminary data.</text>
</comment>
<sequence>MAGRRPTPRGRTRPTPRRRGRNGRLARWYRVVPIVLLAVTLVIVATVAATPTSLGRYLHPVSHAEAIEEASERHGVDPLLVCAVIQCESGWDEGAVSSAGAVGLMQLMPQTAETLTALGFVDDERWDPGELTDPETNIEYGCAYLGYLFAHLSSVDEVVAAYNAGMGTVQGWLAEGGSIPEDIEYAETRAYVERVREAYEGYRQSYPNGITGA</sequence>
<protein>
    <submittedName>
        <fullName evidence="3">Lytic transglycosylase domain-containing protein</fullName>
    </submittedName>
</protein>
<evidence type="ECO:0000313" key="3">
    <source>
        <dbReference type="EMBL" id="HIZ18934.1"/>
    </source>
</evidence>
<evidence type="ECO:0000259" key="2">
    <source>
        <dbReference type="Pfam" id="PF01464"/>
    </source>
</evidence>
<dbReference type="EMBL" id="DXBZ01000151">
    <property type="protein sequence ID" value="HIZ18934.1"/>
    <property type="molecule type" value="Genomic_DNA"/>
</dbReference>